<evidence type="ECO:0000313" key="3">
    <source>
        <dbReference type="EMBL" id="KAG5945667.1"/>
    </source>
</evidence>
<organism evidence="3 4">
    <name type="scientific">Claviceps pazoutovae</name>
    <dbReference type="NCBI Taxonomy" id="1649127"/>
    <lineage>
        <taxon>Eukaryota</taxon>
        <taxon>Fungi</taxon>
        <taxon>Dikarya</taxon>
        <taxon>Ascomycota</taxon>
        <taxon>Pezizomycotina</taxon>
        <taxon>Sordariomycetes</taxon>
        <taxon>Hypocreomycetidae</taxon>
        <taxon>Hypocreales</taxon>
        <taxon>Clavicipitaceae</taxon>
        <taxon>Claviceps</taxon>
    </lineage>
</organism>
<proteinExistence type="predicted"/>
<evidence type="ECO:0000256" key="1">
    <source>
        <dbReference type="SAM" id="SignalP"/>
    </source>
</evidence>
<feature type="domain" description="GH64" evidence="2">
    <location>
        <begin position="68"/>
        <end position="435"/>
    </location>
</feature>
<dbReference type="AlphaFoldDB" id="A0A9P7MGL1"/>
<dbReference type="InterPro" id="IPR037176">
    <property type="entry name" value="Osmotin/thaumatin-like_sf"/>
</dbReference>
<evidence type="ECO:0000259" key="2">
    <source>
        <dbReference type="PROSITE" id="PS52006"/>
    </source>
</evidence>
<dbReference type="Pfam" id="PF16483">
    <property type="entry name" value="Glyco_hydro_64"/>
    <property type="match status" value="1"/>
</dbReference>
<name>A0A9P7MGL1_9HYPO</name>
<dbReference type="Gene3D" id="3.30.920.50">
    <property type="entry name" value="Beta-1,3-glucanase, C-terminal domain"/>
    <property type="match status" value="1"/>
</dbReference>
<dbReference type="PANTHER" id="PTHR38165:SF1">
    <property type="entry name" value="GLUCANASE B"/>
    <property type="match status" value="1"/>
</dbReference>
<feature type="chain" id="PRO_5040217963" description="GH64 domain-containing protein" evidence="1">
    <location>
        <begin position="20"/>
        <end position="447"/>
    </location>
</feature>
<accession>A0A9P7MGL1</accession>
<dbReference type="Gene3D" id="2.60.110.10">
    <property type="entry name" value="Thaumatin"/>
    <property type="match status" value="1"/>
</dbReference>
<dbReference type="PANTHER" id="PTHR38165">
    <property type="match status" value="1"/>
</dbReference>
<reference evidence="3 4" key="1">
    <citation type="journal article" date="2020" name="bioRxiv">
        <title>Whole genome comparisons of ergot fungi reveals the divergence and evolution of species within the genus Claviceps are the result of varying mechanisms driving genome evolution and host range expansion.</title>
        <authorList>
            <person name="Wyka S.A."/>
            <person name="Mondo S.J."/>
            <person name="Liu M."/>
            <person name="Dettman J."/>
            <person name="Nalam V."/>
            <person name="Broders K.D."/>
        </authorList>
    </citation>
    <scope>NUCLEOTIDE SEQUENCE [LARGE SCALE GENOMIC DNA]</scope>
    <source>
        <strain evidence="3 4">CCC 1485</strain>
    </source>
</reference>
<protein>
    <recommendedName>
        <fullName evidence="2">GH64 domain-containing protein</fullName>
    </recommendedName>
</protein>
<keyword evidence="1" id="KW-0732">Signal</keyword>
<dbReference type="PROSITE" id="PS52006">
    <property type="entry name" value="GH64"/>
    <property type="match status" value="1"/>
</dbReference>
<dbReference type="EMBL" id="SRPO01000043">
    <property type="protein sequence ID" value="KAG5945667.1"/>
    <property type="molecule type" value="Genomic_DNA"/>
</dbReference>
<evidence type="ECO:0000313" key="4">
    <source>
        <dbReference type="Proteomes" id="UP000706124"/>
    </source>
</evidence>
<comment type="caution">
    <text evidence="3">The sequence shown here is derived from an EMBL/GenBank/DDBJ whole genome shotgun (WGS) entry which is preliminary data.</text>
</comment>
<sequence>MRGPATLTVLLLGVASATSLPHVLRDEGGFTVAHAGREEDIIVSDGNTLNSTLQQDEPKTNEGFIGSAEPMTLEFINNFSGGQLKAYIQGLDYQGKIVFIRSDGSLFYPPSTGASSIPVEINNERIAIDLPSRGRKLRTRLPIPVRSGRVYFSEGPLRFSMVKTPIGDGLVQPSVANAADPSAETNWGFVEFTYTSEGIIYANISYVDFVGMILSMSLKAKNSASSQLTKGLRGGAVQSICNDLGRQSPDGQWKSLCVVNRAGKPIRVLSPNIYSVMNPRHFQDYWQGYVDRVWQQYSNSPLTIDTQGVAGKVKCRVSGGQMMCDGDNRSYGKPSAKDIWGCDSGTFGKQNNDNNVHLAVIARLCAAFNRSTLLLAGGDVQPKLPAAKYYSTNPTNKYSFLVHQHEVDGKGYAFSYDDVNPDGENASGLLTTSGPETLTIYVGEPPS</sequence>
<dbReference type="InterPro" id="IPR037398">
    <property type="entry name" value="Glyco_hydro_64_fam"/>
</dbReference>
<feature type="signal peptide" evidence="1">
    <location>
        <begin position="1"/>
        <end position="19"/>
    </location>
</feature>
<gene>
    <name evidence="3" type="ORF">E4U60_005037</name>
</gene>
<dbReference type="OrthoDB" id="10058186at2759"/>
<dbReference type="InterPro" id="IPR042517">
    <property type="entry name" value="Glyco_hydro_64_N_2"/>
</dbReference>
<dbReference type="InterPro" id="IPR032477">
    <property type="entry name" value="Glyco_hydro_64"/>
</dbReference>
<dbReference type="Proteomes" id="UP000706124">
    <property type="component" value="Unassembled WGS sequence"/>
</dbReference>
<keyword evidence="4" id="KW-1185">Reference proteome</keyword>